<dbReference type="WBParaSite" id="ES5_v2.g25099.t1">
    <property type="protein sequence ID" value="ES5_v2.g25099.t1"/>
    <property type="gene ID" value="ES5_v2.g25099"/>
</dbReference>
<organism evidence="1 2">
    <name type="scientific">Panagrolaimus sp. ES5</name>
    <dbReference type="NCBI Taxonomy" id="591445"/>
    <lineage>
        <taxon>Eukaryota</taxon>
        <taxon>Metazoa</taxon>
        <taxon>Ecdysozoa</taxon>
        <taxon>Nematoda</taxon>
        <taxon>Chromadorea</taxon>
        <taxon>Rhabditida</taxon>
        <taxon>Tylenchina</taxon>
        <taxon>Panagrolaimomorpha</taxon>
        <taxon>Panagrolaimoidea</taxon>
        <taxon>Panagrolaimidae</taxon>
        <taxon>Panagrolaimus</taxon>
    </lineage>
</organism>
<reference evidence="2" key="1">
    <citation type="submission" date="2022-11" db="UniProtKB">
        <authorList>
            <consortium name="WormBaseParasite"/>
        </authorList>
    </citation>
    <scope>IDENTIFICATION</scope>
</reference>
<proteinExistence type="predicted"/>
<evidence type="ECO:0000313" key="2">
    <source>
        <dbReference type="WBParaSite" id="ES5_v2.g25099.t1"/>
    </source>
</evidence>
<sequence length="105" mass="12076">MCMQNGQKLLRDPKKVIVDNQKGRFLYVVVDTITPPSELIKDKQERIINFLKVQTPDTTNSPLRDIDFVFPLTDNNIRLLASSIYNGSAACLHTQKTIRRKIMED</sequence>
<dbReference type="Proteomes" id="UP000887579">
    <property type="component" value="Unplaced"/>
</dbReference>
<accession>A0AC34G5L2</accession>
<evidence type="ECO:0000313" key="1">
    <source>
        <dbReference type="Proteomes" id="UP000887579"/>
    </source>
</evidence>
<protein>
    <submittedName>
        <fullName evidence="2">Uncharacterized protein</fullName>
    </submittedName>
</protein>
<name>A0AC34G5L2_9BILA</name>